<organism evidence="1 2">
    <name type="scientific">Massilia violaceinigra</name>
    <dbReference type="NCBI Taxonomy" id="2045208"/>
    <lineage>
        <taxon>Bacteria</taxon>
        <taxon>Pseudomonadati</taxon>
        <taxon>Pseudomonadota</taxon>
        <taxon>Betaproteobacteria</taxon>
        <taxon>Burkholderiales</taxon>
        <taxon>Oxalobacteraceae</taxon>
        <taxon>Telluria group</taxon>
        <taxon>Massilia</taxon>
    </lineage>
</organism>
<dbReference type="RefSeq" id="WP_099873995.1">
    <property type="nucleotide sequence ID" value="NZ_CP024608.1"/>
</dbReference>
<accession>A0A2D2DGB1</accession>
<dbReference type="InterPro" id="IPR029068">
    <property type="entry name" value="Glyas_Bleomycin-R_OHBP_Dase"/>
</dbReference>
<name>A0A2D2DGB1_9BURK</name>
<evidence type="ECO:0008006" key="3">
    <source>
        <dbReference type="Google" id="ProtNLM"/>
    </source>
</evidence>
<gene>
    <name evidence="1" type="ORF">CR152_05345</name>
</gene>
<proteinExistence type="predicted"/>
<dbReference type="KEGG" id="mass:CR152_05345"/>
<sequence>MRTDIFLKVASAPLAIKFYVEELGMFEIAADYGMNDFLLRAINNPNVCLQISERAHKTSGSPLFGMSVENCDAEFQRLQQTVFSSGARLVPDHDGKLAVFEWPGGKSFLVEDPSQNQFMLFEDRIAT</sequence>
<dbReference type="SUPFAM" id="SSF54593">
    <property type="entry name" value="Glyoxalase/Bleomycin resistance protein/Dihydroxybiphenyl dioxygenase"/>
    <property type="match status" value="1"/>
</dbReference>
<protein>
    <recommendedName>
        <fullName evidence="3">VOC domain-containing protein</fullName>
    </recommendedName>
</protein>
<dbReference type="OrthoDB" id="8818176at2"/>
<dbReference type="Proteomes" id="UP000229897">
    <property type="component" value="Chromosome"/>
</dbReference>
<reference evidence="1" key="1">
    <citation type="submission" date="2017-10" db="EMBL/GenBank/DDBJ databases">
        <title>Massilia psychrophilum sp. nov., a novel purple-pigmented bacterium isolated from Tianshan glacier, Xinjiang Municipality, China.</title>
        <authorList>
            <person name="Wang H."/>
        </authorList>
    </citation>
    <scope>NUCLEOTIDE SEQUENCE [LARGE SCALE GENOMIC DNA]</scope>
    <source>
        <strain evidence="1">B2</strain>
    </source>
</reference>
<dbReference type="CDD" id="cd06587">
    <property type="entry name" value="VOC"/>
    <property type="match status" value="1"/>
</dbReference>
<dbReference type="EMBL" id="CP024608">
    <property type="protein sequence ID" value="ATQ74007.1"/>
    <property type="molecule type" value="Genomic_DNA"/>
</dbReference>
<dbReference type="AlphaFoldDB" id="A0A2D2DGB1"/>
<evidence type="ECO:0000313" key="1">
    <source>
        <dbReference type="EMBL" id="ATQ74007.1"/>
    </source>
</evidence>
<evidence type="ECO:0000313" key="2">
    <source>
        <dbReference type="Proteomes" id="UP000229897"/>
    </source>
</evidence>
<keyword evidence="2" id="KW-1185">Reference proteome</keyword>
<dbReference type="Gene3D" id="3.10.180.10">
    <property type="entry name" value="2,3-Dihydroxybiphenyl 1,2-Dioxygenase, domain 1"/>
    <property type="match status" value="1"/>
</dbReference>